<dbReference type="InterPro" id="IPR050113">
    <property type="entry name" value="Ub_conjugating_enzyme"/>
</dbReference>
<dbReference type="Pfam" id="PF00179">
    <property type="entry name" value="UQ_con"/>
    <property type="match status" value="1"/>
</dbReference>
<feature type="domain" description="UBC core" evidence="1">
    <location>
        <begin position="34"/>
        <end position="141"/>
    </location>
</feature>
<dbReference type="InterPro" id="IPR000608">
    <property type="entry name" value="UBC"/>
</dbReference>
<dbReference type="CDD" id="cd23794">
    <property type="entry name" value="UBCc_UBE2F_UBE2M"/>
    <property type="match status" value="1"/>
</dbReference>
<dbReference type="InterPro" id="IPR016135">
    <property type="entry name" value="UBQ-conjugating_enzyme/RWD"/>
</dbReference>
<accession>G5B8W8</accession>
<organism evidence="2 3">
    <name type="scientific">Heterocephalus glaber</name>
    <name type="common">Naked mole rat</name>
    <dbReference type="NCBI Taxonomy" id="10181"/>
    <lineage>
        <taxon>Eukaryota</taxon>
        <taxon>Metazoa</taxon>
        <taxon>Chordata</taxon>
        <taxon>Craniata</taxon>
        <taxon>Vertebrata</taxon>
        <taxon>Euteleostomi</taxon>
        <taxon>Mammalia</taxon>
        <taxon>Eutheria</taxon>
        <taxon>Euarchontoglires</taxon>
        <taxon>Glires</taxon>
        <taxon>Rodentia</taxon>
        <taxon>Hystricomorpha</taxon>
        <taxon>Bathyergidae</taxon>
        <taxon>Heterocephalus</taxon>
    </lineage>
</organism>
<evidence type="ECO:0000313" key="3">
    <source>
        <dbReference type="Proteomes" id="UP000006813"/>
    </source>
</evidence>
<dbReference type="PROSITE" id="PS50127">
    <property type="entry name" value="UBC_2"/>
    <property type="match status" value="1"/>
</dbReference>
<gene>
    <name evidence="2" type="ORF">GW7_15263</name>
</gene>
<evidence type="ECO:0000259" key="1">
    <source>
        <dbReference type="PROSITE" id="PS50127"/>
    </source>
</evidence>
<reference evidence="2 3" key="1">
    <citation type="journal article" date="2011" name="Nature">
        <title>Genome sequencing reveals insights into physiology and longevity of the naked mole rat.</title>
        <authorList>
            <person name="Kim E.B."/>
            <person name="Fang X."/>
            <person name="Fushan A.A."/>
            <person name="Huang Z."/>
            <person name="Lobanov A.V."/>
            <person name="Han L."/>
            <person name="Marino S.M."/>
            <person name="Sun X."/>
            <person name="Turanov A.A."/>
            <person name="Yang P."/>
            <person name="Yim S.H."/>
            <person name="Zhao X."/>
            <person name="Kasaikina M.V."/>
            <person name="Stoletzki N."/>
            <person name="Peng C."/>
            <person name="Polak P."/>
            <person name="Xiong Z."/>
            <person name="Kiezun A."/>
            <person name="Zhu Y."/>
            <person name="Chen Y."/>
            <person name="Kryukov G.V."/>
            <person name="Zhang Q."/>
            <person name="Peshkin L."/>
            <person name="Yang L."/>
            <person name="Bronson R.T."/>
            <person name="Buffenstein R."/>
            <person name="Wang B."/>
            <person name="Han C."/>
            <person name="Li Q."/>
            <person name="Chen L."/>
            <person name="Zhao W."/>
            <person name="Sunyaev S.R."/>
            <person name="Park T.J."/>
            <person name="Zhang G."/>
            <person name="Wang J."/>
            <person name="Gladyshev V.N."/>
        </authorList>
    </citation>
    <scope>NUCLEOTIDE SEQUENCE [LARGE SCALE GENOMIC DNA]</scope>
</reference>
<dbReference type="STRING" id="10181.G5B8W8"/>
<feature type="non-terminal residue" evidence="2">
    <location>
        <position position="141"/>
    </location>
</feature>
<dbReference type="SUPFAM" id="SSF54495">
    <property type="entry name" value="UBC-like"/>
    <property type="match status" value="1"/>
</dbReference>
<proteinExistence type="predicted"/>
<evidence type="ECO:0000313" key="2">
    <source>
        <dbReference type="EMBL" id="EHB05729.1"/>
    </source>
</evidence>
<protein>
    <submittedName>
        <fullName evidence="2">NEDD8-conjugating enzyme UBE2F</fullName>
    </submittedName>
</protein>
<dbReference type="Proteomes" id="UP000006813">
    <property type="component" value="Unassembled WGS sequence"/>
</dbReference>
<dbReference type="PANTHER" id="PTHR24067">
    <property type="entry name" value="UBIQUITIN-CONJUGATING ENZYME E2"/>
    <property type="match status" value="1"/>
</dbReference>
<dbReference type="AlphaFoldDB" id="G5B8W8"/>
<feature type="non-terminal residue" evidence="2">
    <location>
        <position position="1"/>
    </location>
</feature>
<dbReference type="InParanoid" id="G5B8W8"/>
<sequence>VLTLASKLKRDDGLKGSWTSASLSYCTGRFSVKKKISFLLKTLTKLQNRLPLSCSVHFPDPNKLHSFQLTVIPEEDYYQGGNFQFEVKVPEPYNMVPLTVKCLTEIWHPKIKTGERSLSLLRDYSIDGTGWPPTRTLNDVV</sequence>
<dbReference type="EMBL" id="JH169012">
    <property type="protein sequence ID" value="EHB05729.1"/>
    <property type="molecule type" value="Genomic_DNA"/>
</dbReference>
<name>G5B8W8_HETGA</name>
<dbReference type="Gene3D" id="3.10.110.10">
    <property type="entry name" value="Ubiquitin Conjugating Enzyme"/>
    <property type="match status" value="1"/>
</dbReference>